<name>A0AC61RAF4_9FIRM</name>
<protein>
    <submittedName>
        <fullName evidence="1">Bifunctional homocysteine S-methyltransferase/methylenetetrahydrofolate reductase</fullName>
        <ecNumber evidence="1">1.5.1.20</ecNumber>
        <ecNumber evidence="1">2.1.1.10</ecNumber>
    </submittedName>
</protein>
<keyword evidence="1" id="KW-0808">Transferase</keyword>
<keyword evidence="2" id="KW-1185">Reference proteome</keyword>
<keyword evidence="1" id="KW-0560">Oxidoreductase</keyword>
<gene>
    <name evidence="1" type="ORF">E5336_03105</name>
</gene>
<accession>A0AC61RAF4</accession>
<sequence>MNEVKRFLTRGPLLFDGAMTTYKENRPAKAVLGEYIEAGANAIKTDTFSISSWLGEDREAALDALKTSILEAKEAAGDDVFLFGEIGPGVESDDVFSLFQTQVDVFLAAGVHNFLFETMAAPDGLAAIAAYIKEKAPDSFVIVSFAISSTGESAQGYGMQALYDALVDSKADAIGFNCHSGPRHMVEHVKTLVRTGKPLYIAPNAGYPQVLGWRVRYGGSPDYFAAAMKEIREAGVELLGGCCGTTPAHICQTRAMLDRLPAHIPYRNEPRKERLTGTRTENWRGKVFVELDPPKNDQIDGFLHASKAFQKAGADLITIADSPIGRPRADASLLACRLHRELGIRPLPHMTCRDRNLNAIKALLMGLSSEGVRQVLFVTGDPLPQDSKAEVKAVYNFNSRKLMRYARDMAELSQGLAIFGALDVNAVNFDKQLELALEKEANGAVGFLTQPVLSKRALDNLRQARKTLKGFLFAGIYPIVSHRNAVFLHNEIHGMDMDEKIIERYEGLNRSEGEALAQRVSKQVMKACAPYCDGFYLMTPFQRVALMEALIVEAKALCREKMEK</sequence>
<comment type="caution">
    <text evidence="1">The sequence shown here is derived from an EMBL/GenBank/DDBJ whole genome shotgun (WGS) entry which is preliminary data.</text>
</comment>
<dbReference type="EMBL" id="SRYG01000004">
    <property type="protein sequence ID" value="TGY66788.1"/>
    <property type="molecule type" value="Genomic_DNA"/>
</dbReference>
<dbReference type="EC" id="2.1.1.10" evidence="1"/>
<dbReference type="Proteomes" id="UP000308836">
    <property type="component" value="Unassembled WGS sequence"/>
</dbReference>
<organism evidence="1 2">
    <name type="scientific">Dubosiella muris</name>
    <dbReference type="NCBI Taxonomy" id="3038133"/>
    <lineage>
        <taxon>Bacteria</taxon>
        <taxon>Bacillati</taxon>
        <taxon>Bacillota</taxon>
        <taxon>Erysipelotrichia</taxon>
        <taxon>Erysipelotrichales</taxon>
        <taxon>Erysipelotrichaceae</taxon>
        <taxon>Dubosiella</taxon>
    </lineage>
</organism>
<dbReference type="EC" id="1.5.1.20" evidence="1"/>
<proteinExistence type="predicted"/>
<reference evidence="1" key="1">
    <citation type="submission" date="2019-04" db="EMBL/GenBank/DDBJ databases">
        <title>Microbes associate with the intestines of laboratory mice.</title>
        <authorList>
            <person name="Navarre W."/>
            <person name="Wong E."/>
            <person name="Huang K."/>
            <person name="Tropini C."/>
            <person name="Ng K."/>
            <person name="Yu B."/>
        </authorList>
    </citation>
    <scope>NUCLEOTIDE SEQUENCE</scope>
    <source>
        <strain evidence="1">NM09_H32</strain>
    </source>
</reference>
<evidence type="ECO:0000313" key="1">
    <source>
        <dbReference type="EMBL" id="TGY66788.1"/>
    </source>
</evidence>
<evidence type="ECO:0000313" key="2">
    <source>
        <dbReference type="Proteomes" id="UP000308836"/>
    </source>
</evidence>
<keyword evidence="1" id="KW-0489">Methyltransferase</keyword>